<dbReference type="SUPFAM" id="SSF89095">
    <property type="entry name" value="GatB/YqeY motif"/>
    <property type="match status" value="1"/>
</dbReference>
<protein>
    <submittedName>
        <fullName evidence="1">Glutamyl-tRNA amidotransferase</fullName>
    </submittedName>
</protein>
<dbReference type="InterPro" id="IPR019004">
    <property type="entry name" value="YqeY/Aim41"/>
</dbReference>
<evidence type="ECO:0000313" key="1">
    <source>
        <dbReference type="EMBL" id="KYG78143.1"/>
    </source>
</evidence>
<dbReference type="Gene3D" id="1.10.1510.10">
    <property type="entry name" value="Uncharacterised protein YqeY/AIM41 PF09424, N-terminal domain"/>
    <property type="match status" value="1"/>
</dbReference>
<dbReference type="PANTHER" id="PTHR28055:SF1">
    <property type="entry name" value="ALTERED INHERITANCE OF MITOCHONDRIA PROTEIN 41, MITOCHONDRIAL"/>
    <property type="match status" value="1"/>
</dbReference>
<organism evidence="1 2">
    <name type="scientific">Roseivirga spongicola</name>
    <dbReference type="NCBI Taxonomy" id="333140"/>
    <lineage>
        <taxon>Bacteria</taxon>
        <taxon>Pseudomonadati</taxon>
        <taxon>Bacteroidota</taxon>
        <taxon>Cytophagia</taxon>
        <taxon>Cytophagales</taxon>
        <taxon>Roseivirgaceae</taxon>
        <taxon>Roseivirga</taxon>
    </lineage>
</organism>
<accession>A0A150XHF8</accession>
<dbReference type="RefSeq" id="WP_068217292.1">
    <property type="nucleotide sequence ID" value="NZ_CP139724.1"/>
</dbReference>
<sequence>MSLKQQIDSDIKKAMLAKNKEELKALRSIKSMILLAETDKGSGGEVSSDAEMKLLAKAVKQRKDSAAIYKEQGREDLYKVEMDEAEVIERYLPKQLSEEELKSELQKIIAEVGATGPQDMGKVMGASTKALAGKADGKAISTMVKTLLTK</sequence>
<dbReference type="PANTHER" id="PTHR28055">
    <property type="entry name" value="ALTERED INHERITANCE OF MITOCHONDRIA PROTEIN 41, MITOCHONDRIAL"/>
    <property type="match status" value="1"/>
</dbReference>
<dbReference type="EMBL" id="LRPC01000001">
    <property type="protein sequence ID" value="KYG78143.1"/>
    <property type="molecule type" value="Genomic_DNA"/>
</dbReference>
<dbReference type="STRING" id="333140.AWW68_05075"/>
<dbReference type="OrthoDB" id="9788127at2"/>
<dbReference type="Proteomes" id="UP000075606">
    <property type="component" value="Unassembled WGS sequence"/>
</dbReference>
<proteinExistence type="predicted"/>
<keyword evidence="1" id="KW-0808">Transferase</keyword>
<dbReference type="Pfam" id="PF09424">
    <property type="entry name" value="YqeY"/>
    <property type="match status" value="1"/>
</dbReference>
<dbReference type="GO" id="GO:0016740">
    <property type="term" value="F:transferase activity"/>
    <property type="evidence" value="ECO:0007669"/>
    <property type="project" value="UniProtKB-KW"/>
</dbReference>
<name>A0A150XHF8_9BACT</name>
<dbReference type="AlphaFoldDB" id="A0A150XHF8"/>
<keyword evidence="2" id="KW-1185">Reference proteome</keyword>
<dbReference type="InterPro" id="IPR042184">
    <property type="entry name" value="YqeY/Aim41_N"/>
</dbReference>
<reference evidence="1 2" key="1">
    <citation type="submission" date="2016-01" db="EMBL/GenBank/DDBJ databases">
        <title>Genome sequencing of Roseivirga spongicola UST030701-084.</title>
        <authorList>
            <person name="Selvaratnam C."/>
            <person name="Thevarajoo S."/>
            <person name="Goh K.M."/>
            <person name="Ee R."/>
            <person name="Chan K.-G."/>
            <person name="Chong C.S."/>
        </authorList>
    </citation>
    <scope>NUCLEOTIDE SEQUENCE [LARGE SCALE GENOMIC DNA]</scope>
    <source>
        <strain evidence="1 2">UST030701-084</strain>
    </source>
</reference>
<dbReference type="InterPro" id="IPR023168">
    <property type="entry name" value="GatB_Yqey_C_2"/>
</dbReference>
<gene>
    <name evidence="1" type="ORF">AWW68_05075</name>
</gene>
<evidence type="ECO:0000313" key="2">
    <source>
        <dbReference type="Proteomes" id="UP000075606"/>
    </source>
</evidence>
<dbReference type="GO" id="GO:0016884">
    <property type="term" value="F:carbon-nitrogen ligase activity, with glutamine as amido-N-donor"/>
    <property type="evidence" value="ECO:0007669"/>
    <property type="project" value="InterPro"/>
</dbReference>
<comment type="caution">
    <text evidence="1">The sequence shown here is derived from an EMBL/GenBank/DDBJ whole genome shotgun (WGS) entry which is preliminary data.</text>
</comment>
<dbReference type="Gene3D" id="1.10.10.410">
    <property type="match status" value="1"/>
</dbReference>
<dbReference type="InterPro" id="IPR003789">
    <property type="entry name" value="Asn/Gln_tRNA_amidoTrase-B-like"/>
</dbReference>